<dbReference type="PROSITE" id="PS51464">
    <property type="entry name" value="SIS"/>
    <property type="match status" value="1"/>
</dbReference>
<feature type="domain" description="HTH rpiR-type" evidence="4">
    <location>
        <begin position="1"/>
        <end position="75"/>
    </location>
</feature>
<dbReference type="Pfam" id="PF01380">
    <property type="entry name" value="SIS"/>
    <property type="match status" value="1"/>
</dbReference>
<feature type="domain" description="SIS" evidence="5">
    <location>
        <begin position="101"/>
        <end position="235"/>
    </location>
</feature>
<evidence type="ECO:0000259" key="5">
    <source>
        <dbReference type="PROSITE" id="PS51464"/>
    </source>
</evidence>
<evidence type="ECO:0000256" key="3">
    <source>
        <dbReference type="ARBA" id="ARBA00023163"/>
    </source>
</evidence>
<dbReference type="InterPro" id="IPR000281">
    <property type="entry name" value="HTH_RpiR"/>
</dbReference>
<dbReference type="SUPFAM" id="SSF46689">
    <property type="entry name" value="Homeodomain-like"/>
    <property type="match status" value="1"/>
</dbReference>
<dbReference type="InterPro" id="IPR047640">
    <property type="entry name" value="RpiR-like"/>
</dbReference>
<dbReference type="Gene3D" id="1.10.10.10">
    <property type="entry name" value="Winged helix-like DNA-binding domain superfamily/Winged helix DNA-binding domain"/>
    <property type="match status" value="1"/>
</dbReference>
<evidence type="ECO:0000313" key="6">
    <source>
        <dbReference type="EMBL" id="MFD2727830.1"/>
    </source>
</evidence>
<name>A0ABW5TGI1_9ENTE</name>
<organism evidence="6 7">
    <name type="scientific">Enterococcus camelliae</name>
    <dbReference type="NCBI Taxonomy" id="453959"/>
    <lineage>
        <taxon>Bacteria</taxon>
        <taxon>Bacillati</taxon>
        <taxon>Bacillota</taxon>
        <taxon>Bacilli</taxon>
        <taxon>Lactobacillales</taxon>
        <taxon>Enterococcaceae</taxon>
        <taxon>Enterococcus</taxon>
    </lineage>
</organism>
<dbReference type="RefSeq" id="WP_379978645.1">
    <property type="nucleotide sequence ID" value="NZ_JBHUMO010000001.1"/>
</dbReference>
<dbReference type="InterPro" id="IPR001347">
    <property type="entry name" value="SIS_dom"/>
</dbReference>
<proteinExistence type="predicted"/>
<dbReference type="Gene3D" id="3.40.50.10490">
    <property type="entry name" value="Glucose-6-phosphate isomerase like protein, domain 1"/>
    <property type="match status" value="1"/>
</dbReference>
<dbReference type="InterPro" id="IPR046348">
    <property type="entry name" value="SIS_dom_sf"/>
</dbReference>
<dbReference type="Pfam" id="PF01418">
    <property type="entry name" value="HTH_6"/>
    <property type="match status" value="1"/>
</dbReference>
<dbReference type="Proteomes" id="UP001597427">
    <property type="component" value="Unassembled WGS sequence"/>
</dbReference>
<dbReference type="CDD" id="cd05013">
    <property type="entry name" value="SIS_RpiR"/>
    <property type="match status" value="1"/>
</dbReference>
<dbReference type="InterPro" id="IPR009057">
    <property type="entry name" value="Homeodomain-like_sf"/>
</dbReference>
<dbReference type="PANTHER" id="PTHR30514">
    <property type="entry name" value="GLUCOKINASE"/>
    <property type="match status" value="1"/>
</dbReference>
<evidence type="ECO:0000259" key="4">
    <source>
        <dbReference type="PROSITE" id="PS51071"/>
    </source>
</evidence>
<keyword evidence="2" id="KW-0238">DNA-binding</keyword>
<sequence length="243" mass="27582">MSFFGNIDFNQLSDTDRSIYHFMSSSSDRIPYMRVRDIANESHTSASSVMRFIRKLGYQSFTEFRTQFKVPTSQKSSLFGTFNLLKEENFPRDLDTKLTTVSEKLMSAENVIFFGIGASGTICKYAARRFATLGLNTYALVDPTYPIFAKLENTSENVIIVLSVTGRTTEMVEMVNGFCNKDDFFVVSITGDQSSTLAQMSDIVLDYKTVVHRIHQYEDLTSQLPSVFLVEALSENYRLSIEK</sequence>
<evidence type="ECO:0000313" key="7">
    <source>
        <dbReference type="Proteomes" id="UP001597427"/>
    </source>
</evidence>
<evidence type="ECO:0000256" key="2">
    <source>
        <dbReference type="ARBA" id="ARBA00023125"/>
    </source>
</evidence>
<dbReference type="PROSITE" id="PS51071">
    <property type="entry name" value="HTH_RPIR"/>
    <property type="match status" value="1"/>
</dbReference>
<accession>A0ABW5TGI1</accession>
<dbReference type="EMBL" id="JBHUMO010000001">
    <property type="protein sequence ID" value="MFD2727830.1"/>
    <property type="molecule type" value="Genomic_DNA"/>
</dbReference>
<dbReference type="InterPro" id="IPR035472">
    <property type="entry name" value="RpiR-like_SIS"/>
</dbReference>
<comment type="caution">
    <text evidence="6">The sequence shown here is derived from an EMBL/GenBank/DDBJ whole genome shotgun (WGS) entry which is preliminary data.</text>
</comment>
<keyword evidence="3" id="KW-0804">Transcription</keyword>
<gene>
    <name evidence="6" type="ORF">ACFSR0_00035</name>
</gene>
<evidence type="ECO:0000256" key="1">
    <source>
        <dbReference type="ARBA" id="ARBA00023015"/>
    </source>
</evidence>
<protein>
    <submittedName>
        <fullName evidence="6">MurR/RpiR family transcriptional regulator</fullName>
    </submittedName>
</protein>
<dbReference type="SUPFAM" id="SSF53697">
    <property type="entry name" value="SIS domain"/>
    <property type="match status" value="1"/>
</dbReference>
<keyword evidence="1" id="KW-0805">Transcription regulation</keyword>
<reference evidence="7" key="1">
    <citation type="journal article" date="2019" name="Int. J. Syst. Evol. Microbiol.">
        <title>The Global Catalogue of Microorganisms (GCM) 10K type strain sequencing project: providing services to taxonomists for standard genome sequencing and annotation.</title>
        <authorList>
            <consortium name="The Broad Institute Genomics Platform"/>
            <consortium name="The Broad Institute Genome Sequencing Center for Infectious Disease"/>
            <person name="Wu L."/>
            <person name="Ma J."/>
        </authorList>
    </citation>
    <scope>NUCLEOTIDE SEQUENCE [LARGE SCALE GENOMIC DNA]</scope>
    <source>
        <strain evidence="7">TISTR 932</strain>
    </source>
</reference>
<dbReference type="PANTHER" id="PTHR30514:SF1">
    <property type="entry name" value="HTH-TYPE TRANSCRIPTIONAL REGULATOR HEXR-RELATED"/>
    <property type="match status" value="1"/>
</dbReference>
<dbReference type="InterPro" id="IPR036388">
    <property type="entry name" value="WH-like_DNA-bd_sf"/>
</dbReference>
<keyword evidence="7" id="KW-1185">Reference proteome</keyword>